<keyword evidence="1" id="KW-0812">Transmembrane</keyword>
<keyword evidence="3" id="KW-1185">Reference proteome</keyword>
<accession>A0A9P6CRL8</accession>
<name>A0A9P6CRL8_9AGAR</name>
<keyword evidence="1" id="KW-0472">Membrane</keyword>
<sequence length="331" mass="37161">MHTTITISRPILMHTSLAYVSPEVQAFDSVILSKSARLPTELLSLIRSHLLPLITTYFLRNSTQALALYETSLRDLLCVDCVAYNNDIYGPDVWQWEQFSGACACTRVSSINISDSTKTLNAHGPTPYKSNPKLFRDRMQWLENHLSQRILGPHSADDSSEAIWRVVEEVLRDQGCRVLRGVSEYSIYEEFLGVRTFSRRRNLVTIVSVQSEGSEESSEGSLGGAHWDSVANLHRAKENLGLNFEYDYEEGLENPTITHSYPHPPLLYELNFGPPTLYGFILYAQSSIVEISPLQALAALIAVCLSLPLTLATLALTVLCFYSRPKSFRIL</sequence>
<feature type="transmembrane region" description="Helical" evidence="1">
    <location>
        <begin position="296"/>
        <end position="322"/>
    </location>
</feature>
<keyword evidence="1" id="KW-1133">Transmembrane helix</keyword>
<gene>
    <name evidence="2" type="ORF">BDZ94DRAFT_1243131</name>
</gene>
<proteinExistence type="predicted"/>
<evidence type="ECO:0000313" key="2">
    <source>
        <dbReference type="EMBL" id="KAF9469733.1"/>
    </source>
</evidence>
<protein>
    <submittedName>
        <fullName evidence="2">Uncharacterized protein</fullName>
    </submittedName>
</protein>
<dbReference type="EMBL" id="MU150229">
    <property type="protein sequence ID" value="KAF9469733.1"/>
    <property type="molecule type" value="Genomic_DNA"/>
</dbReference>
<evidence type="ECO:0000256" key="1">
    <source>
        <dbReference type="SAM" id="Phobius"/>
    </source>
</evidence>
<reference evidence="2" key="1">
    <citation type="submission" date="2020-11" db="EMBL/GenBank/DDBJ databases">
        <authorList>
            <consortium name="DOE Joint Genome Institute"/>
            <person name="Ahrendt S."/>
            <person name="Riley R."/>
            <person name="Andreopoulos W."/>
            <person name="Labutti K."/>
            <person name="Pangilinan J."/>
            <person name="Ruiz-Duenas F.J."/>
            <person name="Barrasa J.M."/>
            <person name="Sanchez-Garcia M."/>
            <person name="Camarero S."/>
            <person name="Miyauchi S."/>
            <person name="Serrano A."/>
            <person name="Linde D."/>
            <person name="Babiker R."/>
            <person name="Drula E."/>
            <person name="Ayuso-Fernandez I."/>
            <person name="Pacheco R."/>
            <person name="Padilla G."/>
            <person name="Ferreira P."/>
            <person name="Barriuso J."/>
            <person name="Kellner H."/>
            <person name="Castanera R."/>
            <person name="Alfaro M."/>
            <person name="Ramirez L."/>
            <person name="Pisabarro A.G."/>
            <person name="Kuo A."/>
            <person name="Tritt A."/>
            <person name="Lipzen A."/>
            <person name="He G."/>
            <person name="Yan M."/>
            <person name="Ng V."/>
            <person name="Cullen D."/>
            <person name="Martin F."/>
            <person name="Rosso M.-N."/>
            <person name="Henrissat B."/>
            <person name="Hibbett D."/>
            <person name="Martinez A.T."/>
            <person name="Grigoriev I.V."/>
        </authorList>
    </citation>
    <scope>NUCLEOTIDE SEQUENCE</scope>
    <source>
        <strain evidence="2">CBS 247.69</strain>
    </source>
</reference>
<evidence type="ECO:0000313" key="3">
    <source>
        <dbReference type="Proteomes" id="UP000807353"/>
    </source>
</evidence>
<dbReference type="OrthoDB" id="3249986at2759"/>
<dbReference type="AlphaFoldDB" id="A0A9P6CRL8"/>
<organism evidence="2 3">
    <name type="scientific">Collybia nuda</name>
    <dbReference type="NCBI Taxonomy" id="64659"/>
    <lineage>
        <taxon>Eukaryota</taxon>
        <taxon>Fungi</taxon>
        <taxon>Dikarya</taxon>
        <taxon>Basidiomycota</taxon>
        <taxon>Agaricomycotina</taxon>
        <taxon>Agaricomycetes</taxon>
        <taxon>Agaricomycetidae</taxon>
        <taxon>Agaricales</taxon>
        <taxon>Tricholomatineae</taxon>
        <taxon>Clitocybaceae</taxon>
        <taxon>Collybia</taxon>
    </lineage>
</organism>
<comment type="caution">
    <text evidence="2">The sequence shown here is derived from an EMBL/GenBank/DDBJ whole genome shotgun (WGS) entry which is preliminary data.</text>
</comment>
<dbReference type="Proteomes" id="UP000807353">
    <property type="component" value="Unassembled WGS sequence"/>
</dbReference>